<dbReference type="Gene3D" id="3.30.565.10">
    <property type="entry name" value="Histidine kinase-like ATPase, C-terminal domain"/>
    <property type="match status" value="1"/>
</dbReference>
<dbReference type="AlphaFoldDB" id="A0A081BXZ4"/>
<accession>A0A081BXZ4</accession>
<dbReference type="PANTHER" id="PTHR45453:SF1">
    <property type="entry name" value="PHOSPHATE REGULON SENSOR PROTEIN PHOR"/>
    <property type="match status" value="1"/>
</dbReference>
<evidence type="ECO:0000256" key="2">
    <source>
        <dbReference type="ARBA" id="ARBA00004370"/>
    </source>
</evidence>
<dbReference type="SMART" id="SM00387">
    <property type="entry name" value="HATPase_c"/>
    <property type="match status" value="1"/>
</dbReference>
<dbReference type="SMART" id="SM00304">
    <property type="entry name" value="HAMP"/>
    <property type="match status" value="1"/>
</dbReference>
<dbReference type="InterPro" id="IPR031967">
    <property type="entry name" value="PhoR_single_Cache-like_dom"/>
</dbReference>
<keyword evidence="8 10" id="KW-0472">Membrane</keyword>
<dbReference type="Pfam" id="PF00672">
    <property type="entry name" value="HAMP"/>
    <property type="match status" value="1"/>
</dbReference>
<dbReference type="GO" id="GO:0000155">
    <property type="term" value="F:phosphorelay sensor kinase activity"/>
    <property type="evidence" value="ECO:0007669"/>
    <property type="project" value="InterPro"/>
</dbReference>
<keyword evidence="4" id="KW-0597">Phosphoprotein</keyword>
<dbReference type="SMART" id="SM00388">
    <property type="entry name" value="HisKA"/>
    <property type="match status" value="1"/>
</dbReference>
<name>A0A081BXZ4_VECG1</name>
<keyword evidence="9" id="KW-0175">Coiled coil</keyword>
<evidence type="ECO:0000313" key="14">
    <source>
        <dbReference type="EMBL" id="GAK57199.1"/>
    </source>
</evidence>
<dbReference type="CDD" id="cd06225">
    <property type="entry name" value="HAMP"/>
    <property type="match status" value="1"/>
</dbReference>
<dbReference type="InterPro" id="IPR035965">
    <property type="entry name" value="PAS-like_dom_sf"/>
</dbReference>
<dbReference type="SUPFAM" id="SSF55874">
    <property type="entry name" value="ATPase domain of HSP90 chaperone/DNA topoisomerase II/histidine kinase"/>
    <property type="match status" value="1"/>
</dbReference>
<feature type="coiled-coil region" evidence="9">
    <location>
        <begin position="237"/>
        <end position="264"/>
    </location>
</feature>
<dbReference type="CDD" id="cd00130">
    <property type="entry name" value="PAS"/>
    <property type="match status" value="1"/>
</dbReference>
<dbReference type="CDD" id="cd00082">
    <property type="entry name" value="HisKA"/>
    <property type="match status" value="1"/>
</dbReference>
<dbReference type="NCBIfam" id="TIGR00229">
    <property type="entry name" value="sensory_box"/>
    <property type="match status" value="1"/>
</dbReference>
<dbReference type="Pfam" id="PF16736">
    <property type="entry name" value="sCache_like"/>
    <property type="match status" value="1"/>
</dbReference>
<dbReference type="PROSITE" id="PS50109">
    <property type="entry name" value="HIS_KIN"/>
    <property type="match status" value="1"/>
</dbReference>
<keyword evidence="5" id="KW-0808">Transferase</keyword>
<dbReference type="STRING" id="1499967.U27_04164"/>
<dbReference type="InterPro" id="IPR004358">
    <property type="entry name" value="Sig_transdc_His_kin-like_C"/>
</dbReference>
<evidence type="ECO:0000256" key="9">
    <source>
        <dbReference type="SAM" id="Coils"/>
    </source>
</evidence>
<dbReference type="Gene3D" id="1.10.287.130">
    <property type="match status" value="1"/>
</dbReference>
<dbReference type="PANTHER" id="PTHR45453">
    <property type="entry name" value="PHOSPHATE REGULON SENSOR PROTEIN PHOR"/>
    <property type="match status" value="1"/>
</dbReference>
<dbReference type="EC" id="2.7.13.3" evidence="3"/>
<dbReference type="NCBIfam" id="NF046044">
    <property type="entry name" value="PnpS"/>
    <property type="match status" value="1"/>
</dbReference>
<dbReference type="InterPro" id="IPR036890">
    <property type="entry name" value="HATPase_C_sf"/>
</dbReference>
<evidence type="ECO:0000256" key="5">
    <source>
        <dbReference type="ARBA" id="ARBA00022679"/>
    </source>
</evidence>
<evidence type="ECO:0000256" key="8">
    <source>
        <dbReference type="ARBA" id="ARBA00023136"/>
    </source>
</evidence>
<dbReference type="SMART" id="SM00091">
    <property type="entry name" value="PAS"/>
    <property type="match status" value="1"/>
</dbReference>
<feature type="transmembrane region" description="Helical" evidence="10">
    <location>
        <begin position="12"/>
        <end position="30"/>
    </location>
</feature>
<feature type="domain" description="Histidine kinase" evidence="11">
    <location>
        <begin position="374"/>
        <end position="592"/>
    </location>
</feature>
<dbReference type="HOGENOM" id="CLU_000445_89_2_0"/>
<dbReference type="InterPro" id="IPR036097">
    <property type="entry name" value="HisK_dim/P_sf"/>
</dbReference>
<evidence type="ECO:0000256" key="7">
    <source>
        <dbReference type="ARBA" id="ARBA00023012"/>
    </source>
</evidence>
<dbReference type="Gene3D" id="6.10.340.10">
    <property type="match status" value="1"/>
</dbReference>
<dbReference type="InterPro" id="IPR003661">
    <property type="entry name" value="HisK_dim/P_dom"/>
</dbReference>
<dbReference type="FunFam" id="3.30.565.10:FF:000006">
    <property type="entry name" value="Sensor histidine kinase WalK"/>
    <property type="match status" value="1"/>
</dbReference>
<dbReference type="InterPro" id="IPR005467">
    <property type="entry name" value="His_kinase_dom"/>
</dbReference>
<keyword evidence="7" id="KW-0902">Two-component regulatory system</keyword>
<proteinExistence type="predicted"/>
<evidence type="ECO:0000256" key="10">
    <source>
        <dbReference type="SAM" id="Phobius"/>
    </source>
</evidence>
<dbReference type="SUPFAM" id="SSF47384">
    <property type="entry name" value="Homodimeric domain of signal transducing histidine kinase"/>
    <property type="match status" value="1"/>
</dbReference>
<dbReference type="Pfam" id="PF00512">
    <property type="entry name" value="HisKA"/>
    <property type="match status" value="1"/>
</dbReference>
<feature type="domain" description="PAS" evidence="12">
    <location>
        <begin position="250"/>
        <end position="291"/>
    </location>
</feature>
<dbReference type="InterPro" id="IPR050351">
    <property type="entry name" value="BphY/WalK/GraS-like"/>
</dbReference>
<dbReference type="PRINTS" id="PR00344">
    <property type="entry name" value="BCTRLSENSOR"/>
</dbReference>
<dbReference type="PROSITE" id="PS50885">
    <property type="entry name" value="HAMP"/>
    <property type="match status" value="1"/>
</dbReference>
<sequence length="592" mass="66430">MKRIRKLGWQIYLAFLAMIGATLVGVMLYASHSFQEFYLQQTRTTLEHHARQFRYLVKDQTMDPETWSAVDELCKKLGAEIDIRFTLILPSGQVIGDSQEEPARMDNHAQRPEVQRAFSGKPGDSVRYSYTLEQDMMYVAMPLEQQKRVIGVVRAAMPVTVFNETLSHLYREITAAGAMIAVLAAIISLYISRYITKPLQQIQQGATRYARGELHHRIHFTGSEELSGLADAMNLMASQLAERMQTVTRQRNELEAVLANMVEAVITVDKDERILRCNTAAKNLFGITLEDCSLRSIQEMIRNAGIQRFVKKTFESAGPVEDVLTLNFEHEQFLHVHGSLLPAETDQPPEALFVFHDITRLKQLENLRKEFVANVSHELRTPITSIVGFVETLLDGAIEDPENARKFLNIIEKNAQRLNSIITDLLTLSKIEQEKEEEQIVLKNCRIKDVLEAAILICDSRANEQQIQIDLECPAGLWGKVNAPLLEQAVVNLLDNAIKYSNSGATIKISANKQGQELVMAVQDFGCGIPSEHLPRLFERFYRVDKARSRTLGGTGLGLAIVKHITNVHRGRVTVESTPGAGSTFAIILPGA</sequence>
<evidence type="ECO:0000256" key="1">
    <source>
        <dbReference type="ARBA" id="ARBA00000085"/>
    </source>
</evidence>
<dbReference type="InterPro" id="IPR003660">
    <property type="entry name" value="HAMP_dom"/>
</dbReference>
<feature type="domain" description="HAMP" evidence="13">
    <location>
        <begin position="193"/>
        <end position="245"/>
    </location>
</feature>
<evidence type="ECO:0000259" key="13">
    <source>
        <dbReference type="PROSITE" id="PS50885"/>
    </source>
</evidence>
<keyword evidence="15" id="KW-1185">Reference proteome</keyword>
<comment type="subcellular location">
    <subcellularLocation>
        <location evidence="2">Membrane</location>
    </subcellularLocation>
</comment>
<dbReference type="GO" id="GO:0004721">
    <property type="term" value="F:phosphoprotein phosphatase activity"/>
    <property type="evidence" value="ECO:0007669"/>
    <property type="project" value="TreeGrafter"/>
</dbReference>
<gene>
    <name evidence="14" type="ORF">U27_04164</name>
</gene>
<evidence type="ECO:0000256" key="6">
    <source>
        <dbReference type="ARBA" id="ARBA00022777"/>
    </source>
</evidence>
<organism evidence="14">
    <name type="scientific">Vecturithrix granuli</name>
    <dbReference type="NCBI Taxonomy" id="1499967"/>
    <lineage>
        <taxon>Bacteria</taxon>
        <taxon>Candidatus Moduliflexota</taxon>
        <taxon>Candidatus Vecturitrichia</taxon>
        <taxon>Candidatus Vecturitrichales</taxon>
        <taxon>Candidatus Vecturitrichaceae</taxon>
        <taxon>Candidatus Vecturithrix</taxon>
    </lineage>
</organism>
<keyword evidence="6 14" id="KW-0418">Kinase</keyword>
<dbReference type="CDD" id="cd00075">
    <property type="entry name" value="HATPase"/>
    <property type="match status" value="1"/>
</dbReference>
<keyword evidence="10" id="KW-0812">Transmembrane</keyword>
<evidence type="ECO:0000259" key="11">
    <source>
        <dbReference type="PROSITE" id="PS50109"/>
    </source>
</evidence>
<dbReference type="InterPro" id="IPR003594">
    <property type="entry name" value="HATPase_dom"/>
</dbReference>
<evidence type="ECO:0000256" key="3">
    <source>
        <dbReference type="ARBA" id="ARBA00012438"/>
    </source>
</evidence>
<reference evidence="14" key="1">
    <citation type="journal article" date="2015" name="PeerJ">
        <title>First genomic representation of candidate bacterial phylum KSB3 points to enhanced environmental sensing as a trigger of wastewater bulking.</title>
        <authorList>
            <person name="Sekiguchi Y."/>
            <person name="Ohashi A."/>
            <person name="Parks D.H."/>
            <person name="Yamauchi T."/>
            <person name="Tyson G.W."/>
            <person name="Hugenholtz P."/>
        </authorList>
    </citation>
    <scope>NUCLEOTIDE SEQUENCE [LARGE SCALE GENOMIC DNA]</scope>
</reference>
<dbReference type="eggNOG" id="COG5002">
    <property type="taxonomic scope" value="Bacteria"/>
</dbReference>
<evidence type="ECO:0000256" key="4">
    <source>
        <dbReference type="ARBA" id="ARBA00022553"/>
    </source>
</evidence>
<dbReference type="SUPFAM" id="SSF158472">
    <property type="entry name" value="HAMP domain-like"/>
    <property type="match status" value="1"/>
</dbReference>
<dbReference type="Pfam" id="PF08448">
    <property type="entry name" value="PAS_4"/>
    <property type="match status" value="1"/>
</dbReference>
<dbReference type="Proteomes" id="UP000030661">
    <property type="component" value="Unassembled WGS sequence"/>
</dbReference>
<comment type="catalytic activity">
    <reaction evidence="1">
        <text>ATP + protein L-histidine = ADP + protein N-phospho-L-histidine.</text>
        <dbReference type="EC" id="2.7.13.3"/>
    </reaction>
</comment>
<dbReference type="Pfam" id="PF02518">
    <property type="entry name" value="HATPase_c"/>
    <property type="match status" value="1"/>
</dbReference>
<dbReference type="GO" id="GO:0016036">
    <property type="term" value="P:cellular response to phosphate starvation"/>
    <property type="evidence" value="ECO:0007669"/>
    <property type="project" value="TreeGrafter"/>
</dbReference>
<evidence type="ECO:0000259" key="12">
    <source>
        <dbReference type="PROSITE" id="PS50112"/>
    </source>
</evidence>
<dbReference type="InterPro" id="IPR000014">
    <property type="entry name" value="PAS"/>
</dbReference>
<evidence type="ECO:0000313" key="15">
    <source>
        <dbReference type="Proteomes" id="UP000030661"/>
    </source>
</evidence>
<dbReference type="EMBL" id="DF820465">
    <property type="protein sequence ID" value="GAK57199.1"/>
    <property type="molecule type" value="Genomic_DNA"/>
</dbReference>
<dbReference type="GO" id="GO:0005886">
    <property type="term" value="C:plasma membrane"/>
    <property type="evidence" value="ECO:0007669"/>
    <property type="project" value="TreeGrafter"/>
</dbReference>
<dbReference type="FunFam" id="1.10.287.130:FF:000001">
    <property type="entry name" value="Two-component sensor histidine kinase"/>
    <property type="match status" value="1"/>
</dbReference>
<dbReference type="Gene3D" id="3.30.450.20">
    <property type="entry name" value="PAS domain"/>
    <property type="match status" value="2"/>
</dbReference>
<keyword evidence="10" id="KW-1133">Transmembrane helix</keyword>
<dbReference type="PROSITE" id="PS50112">
    <property type="entry name" value="PAS"/>
    <property type="match status" value="1"/>
</dbReference>
<dbReference type="SUPFAM" id="SSF55785">
    <property type="entry name" value="PYP-like sensor domain (PAS domain)"/>
    <property type="match status" value="1"/>
</dbReference>
<dbReference type="InterPro" id="IPR013656">
    <property type="entry name" value="PAS_4"/>
</dbReference>
<protein>
    <recommendedName>
        <fullName evidence="3">histidine kinase</fullName>
        <ecNumber evidence="3">2.7.13.3</ecNumber>
    </recommendedName>
</protein>